<sequence length="384" mass="42867">MSCWILVFTVIYFPITIDISLAFRSGVSSNKFEPYSVRAGSNHISTSTVTCSRNVISPENGAPRCPIFISTEKWTRLFLEGRVVIDYMYDMHTQNQSSHLIKLQTFVYIYTSEILPTVNIFVKTMSSNTKAKIIVFEMAMLSSRQNVLDILLSILDMEAHINGVVVASSHMDFIYLVLDTVGSEAVFKWRRFRHTIEWIAMTVDLPTSNGKPSSLRQKKFPDFFTLLSMSERDGFLNLDLAQKSRNESIETGPRLSFRLKSLSFGICQQGDLSSSEDQQPLRLLNLSLLPNPLRKNAALYLSTQKSVMAGMHIPTVFLVSEPDRTAFVVTDGNETRWEGFNVAVMNLLSEALGFTGIPFAVADGGFYGLSGPNGDILGVTGTYV</sequence>
<protein>
    <submittedName>
        <fullName evidence="2">Uncharacterized protein</fullName>
    </submittedName>
</protein>
<dbReference type="EMBL" id="BLXT01000063">
    <property type="protein sequence ID" value="GFN74245.1"/>
    <property type="molecule type" value="Genomic_DNA"/>
</dbReference>
<keyword evidence="1" id="KW-0732">Signal</keyword>
<evidence type="ECO:0000313" key="2">
    <source>
        <dbReference type="EMBL" id="GFN74245.1"/>
    </source>
</evidence>
<comment type="caution">
    <text evidence="2">The sequence shown here is derived from an EMBL/GenBank/DDBJ whole genome shotgun (WGS) entry which is preliminary data.</text>
</comment>
<feature type="signal peptide" evidence="1">
    <location>
        <begin position="1"/>
        <end position="22"/>
    </location>
</feature>
<organism evidence="2 3">
    <name type="scientific">Plakobranchus ocellatus</name>
    <dbReference type="NCBI Taxonomy" id="259542"/>
    <lineage>
        <taxon>Eukaryota</taxon>
        <taxon>Metazoa</taxon>
        <taxon>Spiralia</taxon>
        <taxon>Lophotrochozoa</taxon>
        <taxon>Mollusca</taxon>
        <taxon>Gastropoda</taxon>
        <taxon>Heterobranchia</taxon>
        <taxon>Euthyneura</taxon>
        <taxon>Panpulmonata</taxon>
        <taxon>Sacoglossa</taxon>
        <taxon>Placobranchoidea</taxon>
        <taxon>Plakobranchidae</taxon>
        <taxon>Plakobranchus</taxon>
    </lineage>
</organism>
<gene>
    <name evidence="2" type="ORF">PoB_000075100</name>
</gene>
<keyword evidence="3" id="KW-1185">Reference proteome</keyword>
<feature type="chain" id="PRO_5043864796" evidence="1">
    <location>
        <begin position="23"/>
        <end position="384"/>
    </location>
</feature>
<dbReference type="Proteomes" id="UP000735302">
    <property type="component" value="Unassembled WGS sequence"/>
</dbReference>
<evidence type="ECO:0000256" key="1">
    <source>
        <dbReference type="SAM" id="SignalP"/>
    </source>
</evidence>
<name>A0AAV3XW09_9GAST</name>
<reference evidence="2 3" key="1">
    <citation type="journal article" date="2021" name="Elife">
        <title>Chloroplast acquisition without the gene transfer in kleptoplastic sea slugs, Plakobranchus ocellatus.</title>
        <authorList>
            <person name="Maeda T."/>
            <person name="Takahashi S."/>
            <person name="Yoshida T."/>
            <person name="Shimamura S."/>
            <person name="Takaki Y."/>
            <person name="Nagai Y."/>
            <person name="Toyoda A."/>
            <person name="Suzuki Y."/>
            <person name="Arimoto A."/>
            <person name="Ishii H."/>
            <person name="Satoh N."/>
            <person name="Nishiyama T."/>
            <person name="Hasebe M."/>
            <person name="Maruyama T."/>
            <person name="Minagawa J."/>
            <person name="Obokata J."/>
            <person name="Shigenobu S."/>
        </authorList>
    </citation>
    <scope>NUCLEOTIDE SEQUENCE [LARGE SCALE GENOMIC DNA]</scope>
</reference>
<proteinExistence type="predicted"/>
<dbReference type="AlphaFoldDB" id="A0AAV3XW09"/>
<evidence type="ECO:0000313" key="3">
    <source>
        <dbReference type="Proteomes" id="UP000735302"/>
    </source>
</evidence>
<accession>A0AAV3XW09</accession>